<proteinExistence type="inferred from homology"/>
<gene>
    <name evidence="7" type="ORF">SAMN05428971_2315</name>
</gene>
<dbReference type="GO" id="GO:0043709">
    <property type="term" value="P:cell adhesion involved in single-species biofilm formation"/>
    <property type="evidence" value="ECO:0007669"/>
    <property type="project" value="TreeGrafter"/>
</dbReference>
<dbReference type="PANTHER" id="PTHR33420">
    <property type="entry name" value="FIMBRIAL SUBUNIT ELFA-RELATED"/>
    <property type="match status" value="1"/>
</dbReference>
<dbReference type="Gene3D" id="2.60.40.1090">
    <property type="entry name" value="Fimbrial-type adhesion domain"/>
    <property type="match status" value="1"/>
</dbReference>
<evidence type="ECO:0000313" key="8">
    <source>
        <dbReference type="Proteomes" id="UP000198968"/>
    </source>
</evidence>
<evidence type="ECO:0000313" key="7">
    <source>
        <dbReference type="EMBL" id="SFN85431.1"/>
    </source>
</evidence>
<dbReference type="InterPro" id="IPR008966">
    <property type="entry name" value="Adhesion_dom_sf"/>
</dbReference>
<evidence type="ECO:0000256" key="3">
    <source>
        <dbReference type="ARBA" id="ARBA00022729"/>
    </source>
</evidence>
<comment type="subcellular location">
    <subcellularLocation>
        <location evidence="1">Fimbrium</location>
    </subcellularLocation>
</comment>
<sequence length="338" mass="35151">MMRILLLLACFLTSASALALDWKSDITLSPQPMEYSGPADSVMPGEIIGSTWSATADVKEVFWCGLIWTCSKGTLEPSPSAISSGMTVTVDGVNYTIFETGIPGVGYIIGLKDFNGSEYTPLQTGITQSYPAPGTSGVAQNLGWSAKVTFIKTGTALKSGTYTTPTLNAAILTAYNNETKTAQVIINSTTITVAASGCTVDTKSANVDLGTLDIRTLSTVGSTSPSGTFNVTLTCDQNIAVNAVMTDQTTPSNSSSVVTLTGDSSASGVGVQFFYNGIGPLSMGPDSTADGTLNQFFIQTTSSANQVLSLPFQAQYIRTGELVPGTANALASITFSYQ</sequence>
<dbReference type="RefSeq" id="WP_371828611.1">
    <property type="nucleotide sequence ID" value="NZ_FOVG01000002.1"/>
</dbReference>
<feature type="signal peptide" evidence="5">
    <location>
        <begin position="1"/>
        <end position="19"/>
    </location>
</feature>
<evidence type="ECO:0000256" key="2">
    <source>
        <dbReference type="ARBA" id="ARBA00006671"/>
    </source>
</evidence>
<feature type="domain" description="Fimbrial-type adhesion" evidence="6">
    <location>
        <begin position="191"/>
        <end position="338"/>
    </location>
</feature>
<dbReference type="SUPFAM" id="SSF49401">
    <property type="entry name" value="Bacterial adhesins"/>
    <property type="match status" value="1"/>
</dbReference>
<dbReference type="InterPro" id="IPR036937">
    <property type="entry name" value="Adhesion_dom_fimbrial_sf"/>
</dbReference>
<protein>
    <submittedName>
        <fullName evidence="7">Pilin (Type 1 fimbria component protein)</fullName>
    </submittedName>
</protein>
<evidence type="ECO:0000256" key="4">
    <source>
        <dbReference type="ARBA" id="ARBA00023263"/>
    </source>
</evidence>
<dbReference type="Pfam" id="PF00419">
    <property type="entry name" value="Fimbrial"/>
    <property type="match status" value="1"/>
</dbReference>
<comment type="similarity">
    <text evidence="2">Belongs to the fimbrial protein family.</text>
</comment>
<name>A0A1I5CFL9_9GAMM</name>
<evidence type="ECO:0000256" key="5">
    <source>
        <dbReference type="SAM" id="SignalP"/>
    </source>
</evidence>
<keyword evidence="8" id="KW-1185">Reference proteome</keyword>
<dbReference type="Proteomes" id="UP000198968">
    <property type="component" value="Unassembled WGS sequence"/>
</dbReference>
<dbReference type="AlphaFoldDB" id="A0A1I5CFL9"/>
<evidence type="ECO:0000256" key="1">
    <source>
        <dbReference type="ARBA" id="ARBA00004561"/>
    </source>
</evidence>
<dbReference type="InterPro" id="IPR000259">
    <property type="entry name" value="Adhesion_dom_fimbrial"/>
</dbReference>
<dbReference type="EMBL" id="FOVG01000002">
    <property type="protein sequence ID" value="SFN85431.1"/>
    <property type="molecule type" value="Genomic_DNA"/>
</dbReference>
<keyword evidence="3 5" id="KW-0732">Signal</keyword>
<dbReference type="Gene3D" id="2.60.40.3310">
    <property type="match status" value="1"/>
</dbReference>
<feature type="chain" id="PRO_5011670759" evidence="5">
    <location>
        <begin position="20"/>
        <end position="338"/>
    </location>
</feature>
<accession>A0A1I5CFL9</accession>
<dbReference type="PANTHER" id="PTHR33420:SF12">
    <property type="entry name" value="FIMBRIN-LIKE PROTEIN FIMI-RELATED"/>
    <property type="match status" value="1"/>
</dbReference>
<keyword evidence="4" id="KW-0281">Fimbrium</keyword>
<evidence type="ECO:0000259" key="6">
    <source>
        <dbReference type="Pfam" id="PF00419"/>
    </source>
</evidence>
<reference evidence="8" key="1">
    <citation type="submission" date="2016-10" db="EMBL/GenBank/DDBJ databases">
        <authorList>
            <person name="Varghese N."/>
            <person name="Submissions S."/>
        </authorList>
    </citation>
    <scope>NUCLEOTIDE SEQUENCE [LARGE SCALE GENOMIC DNA]</scope>
    <source>
        <strain evidence="8">OV426</strain>
    </source>
</reference>
<dbReference type="InterPro" id="IPR050263">
    <property type="entry name" value="Bact_Fimbrial_Adh_Pro"/>
</dbReference>
<organism evidence="7 8">
    <name type="scientific">Candidatus Pantoea varia</name>
    <dbReference type="NCBI Taxonomy" id="1881036"/>
    <lineage>
        <taxon>Bacteria</taxon>
        <taxon>Pseudomonadati</taxon>
        <taxon>Pseudomonadota</taxon>
        <taxon>Gammaproteobacteria</taxon>
        <taxon>Enterobacterales</taxon>
        <taxon>Erwiniaceae</taxon>
        <taxon>Pantoea</taxon>
    </lineage>
</organism>
<dbReference type="GO" id="GO:0009289">
    <property type="term" value="C:pilus"/>
    <property type="evidence" value="ECO:0007669"/>
    <property type="project" value="UniProtKB-SubCell"/>
</dbReference>